<dbReference type="OrthoDB" id="5295223at2"/>
<gene>
    <name evidence="1 3" type="primary">gatC</name>
    <name evidence="3" type="ORF">D4765_06785</name>
</gene>
<keyword evidence="4" id="KW-1185">Reference proteome</keyword>
<reference evidence="3 4" key="1">
    <citation type="journal article" date="2019" name="Microorganisms">
        <title>Systematic Affiliation and Genome Analysis of Subtercola vilae DB165(T) with Particular Emphasis on Cold Adaptation of an Isolate from a High-Altitude Cold Volcano Lake.</title>
        <authorList>
            <person name="Villalobos A.S."/>
            <person name="Wiese J."/>
            <person name="Imhoff J.F."/>
            <person name="Dorador C."/>
            <person name="Keller A."/>
            <person name="Hentschel U."/>
        </authorList>
    </citation>
    <scope>NUCLEOTIDE SEQUENCE [LARGE SCALE GENOMIC DNA]</scope>
    <source>
        <strain evidence="3 4">DB165</strain>
    </source>
</reference>
<dbReference type="AlphaFoldDB" id="A0A4T2C220"/>
<comment type="function">
    <text evidence="1">Allows the formation of correctly charged Asn-tRNA(Asn) or Gln-tRNA(Gln) through the transamidation of misacylated Asp-tRNA(Asn) or Glu-tRNA(Gln) in organisms which lack either or both of asparaginyl-tRNA or glutaminyl-tRNA synthetases. The reaction takes place in the presence of glutamine and ATP through an activated phospho-Asp-tRNA(Asn) or phospho-Glu-tRNA(Gln).</text>
</comment>
<evidence type="ECO:0000256" key="2">
    <source>
        <dbReference type="SAM" id="MobiDB-lite"/>
    </source>
</evidence>
<comment type="subunit">
    <text evidence="1">Heterotrimer of A, B and C subunits.</text>
</comment>
<comment type="similarity">
    <text evidence="1">Belongs to the GatC family.</text>
</comment>
<dbReference type="GO" id="GO:0006412">
    <property type="term" value="P:translation"/>
    <property type="evidence" value="ECO:0007669"/>
    <property type="project" value="UniProtKB-UniRule"/>
</dbReference>
<dbReference type="SUPFAM" id="SSF141000">
    <property type="entry name" value="Glu-tRNAGln amidotransferase C subunit"/>
    <property type="match status" value="1"/>
</dbReference>
<keyword evidence="3" id="KW-0808">Transferase</keyword>
<keyword evidence="1" id="KW-0067">ATP-binding</keyword>
<dbReference type="GO" id="GO:0070681">
    <property type="term" value="P:glutaminyl-tRNAGln biosynthesis via transamidation"/>
    <property type="evidence" value="ECO:0007669"/>
    <property type="project" value="TreeGrafter"/>
</dbReference>
<sequence length="135" mass="13969">MSTETPPTTSESARPATSANSRPVAANSNGNGGSNGPGEITTEQVAHLANLARINLTTAEIAKMTVELAAIVENVAKVTEVATPDVPATSHPIPLTNVYRPDVVGETLTQEQALSGAPEHDGSRFRVSAILGEEQ</sequence>
<dbReference type="GO" id="GO:0005524">
    <property type="term" value="F:ATP binding"/>
    <property type="evidence" value="ECO:0007669"/>
    <property type="project" value="UniProtKB-KW"/>
</dbReference>
<accession>A0A4T2C220</accession>
<organism evidence="3 4">
    <name type="scientific">Subtercola vilae</name>
    <dbReference type="NCBI Taxonomy" id="2056433"/>
    <lineage>
        <taxon>Bacteria</taxon>
        <taxon>Bacillati</taxon>
        <taxon>Actinomycetota</taxon>
        <taxon>Actinomycetes</taxon>
        <taxon>Micrococcales</taxon>
        <taxon>Microbacteriaceae</taxon>
        <taxon>Subtercola</taxon>
    </lineage>
</organism>
<dbReference type="InterPro" id="IPR036113">
    <property type="entry name" value="Asp/Glu-ADT_sf_sub_c"/>
</dbReference>
<dbReference type="EC" id="6.3.5.-" evidence="1"/>
<keyword evidence="1" id="KW-0547">Nucleotide-binding</keyword>
<evidence type="ECO:0000313" key="4">
    <source>
        <dbReference type="Proteomes" id="UP000306192"/>
    </source>
</evidence>
<dbReference type="PANTHER" id="PTHR15004:SF0">
    <property type="entry name" value="GLUTAMYL-TRNA(GLN) AMIDOTRANSFERASE SUBUNIT C, MITOCHONDRIAL"/>
    <property type="match status" value="1"/>
</dbReference>
<keyword evidence="1" id="KW-0436">Ligase</keyword>
<dbReference type="GO" id="GO:0006450">
    <property type="term" value="P:regulation of translational fidelity"/>
    <property type="evidence" value="ECO:0007669"/>
    <property type="project" value="InterPro"/>
</dbReference>
<dbReference type="NCBIfam" id="TIGR00135">
    <property type="entry name" value="gatC"/>
    <property type="match status" value="1"/>
</dbReference>
<dbReference type="GO" id="GO:0050567">
    <property type="term" value="F:glutaminyl-tRNA synthase (glutamine-hydrolyzing) activity"/>
    <property type="evidence" value="ECO:0007669"/>
    <property type="project" value="UniProtKB-UniRule"/>
</dbReference>
<keyword evidence="1" id="KW-0648">Protein biosynthesis</keyword>
<evidence type="ECO:0000313" key="3">
    <source>
        <dbReference type="EMBL" id="TIH38285.1"/>
    </source>
</evidence>
<feature type="compositionally biased region" description="Low complexity" evidence="2">
    <location>
        <begin position="1"/>
        <end position="19"/>
    </location>
</feature>
<dbReference type="Pfam" id="PF02686">
    <property type="entry name" value="GatC"/>
    <property type="match status" value="1"/>
</dbReference>
<dbReference type="Gene3D" id="1.10.20.60">
    <property type="entry name" value="Glu-tRNAGln amidotransferase C subunit, N-terminal domain"/>
    <property type="match status" value="1"/>
</dbReference>
<dbReference type="HAMAP" id="MF_00122">
    <property type="entry name" value="GatC"/>
    <property type="match status" value="1"/>
</dbReference>
<dbReference type="GO" id="GO:0016740">
    <property type="term" value="F:transferase activity"/>
    <property type="evidence" value="ECO:0007669"/>
    <property type="project" value="UniProtKB-KW"/>
</dbReference>
<proteinExistence type="inferred from homology"/>
<comment type="caution">
    <text evidence="3">The sequence shown here is derived from an EMBL/GenBank/DDBJ whole genome shotgun (WGS) entry which is preliminary data.</text>
</comment>
<comment type="catalytic activity">
    <reaction evidence="1">
        <text>L-glutamyl-tRNA(Gln) + L-glutamine + ATP + H2O = L-glutaminyl-tRNA(Gln) + L-glutamate + ADP + phosphate + H(+)</text>
        <dbReference type="Rhea" id="RHEA:17521"/>
        <dbReference type="Rhea" id="RHEA-COMP:9681"/>
        <dbReference type="Rhea" id="RHEA-COMP:9684"/>
        <dbReference type="ChEBI" id="CHEBI:15377"/>
        <dbReference type="ChEBI" id="CHEBI:15378"/>
        <dbReference type="ChEBI" id="CHEBI:29985"/>
        <dbReference type="ChEBI" id="CHEBI:30616"/>
        <dbReference type="ChEBI" id="CHEBI:43474"/>
        <dbReference type="ChEBI" id="CHEBI:58359"/>
        <dbReference type="ChEBI" id="CHEBI:78520"/>
        <dbReference type="ChEBI" id="CHEBI:78521"/>
        <dbReference type="ChEBI" id="CHEBI:456216"/>
    </reaction>
</comment>
<protein>
    <recommendedName>
        <fullName evidence="1">Aspartyl/glutamyl-tRNA(Asn/Gln) amidotransferase subunit C</fullName>
        <shortName evidence="1">Asp/Glu-ADT subunit C</shortName>
        <ecNumber evidence="1">6.3.5.-</ecNumber>
    </recommendedName>
</protein>
<dbReference type="GO" id="GO:0050566">
    <property type="term" value="F:asparaginyl-tRNA synthase (glutamine-hydrolyzing) activity"/>
    <property type="evidence" value="ECO:0007669"/>
    <property type="project" value="RHEA"/>
</dbReference>
<dbReference type="EMBL" id="QYRT01000009">
    <property type="protein sequence ID" value="TIH38285.1"/>
    <property type="molecule type" value="Genomic_DNA"/>
</dbReference>
<feature type="region of interest" description="Disordered" evidence="2">
    <location>
        <begin position="1"/>
        <end position="41"/>
    </location>
</feature>
<name>A0A4T2C220_9MICO</name>
<evidence type="ECO:0000256" key="1">
    <source>
        <dbReference type="HAMAP-Rule" id="MF_00122"/>
    </source>
</evidence>
<comment type="catalytic activity">
    <reaction evidence="1">
        <text>L-aspartyl-tRNA(Asn) + L-glutamine + ATP + H2O = L-asparaginyl-tRNA(Asn) + L-glutamate + ADP + phosphate + 2 H(+)</text>
        <dbReference type="Rhea" id="RHEA:14513"/>
        <dbReference type="Rhea" id="RHEA-COMP:9674"/>
        <dbReference type="Rhea" id="RHEA-COMP:9677"/>
        <dbReference type="ChEBI" id="CHEBI:15377"/>
        <dbReference type="ChEBI" id="CHEBI:15378"/>
        <dbReference type="ChEBI" id="CHEBI:29985"/>
        <dbReference type="ChEBI" id="CHEBI:30616"/>
        <dbReference type="ChEBI" id="CHEBI:43474"/>
        <dbReference type="ChEBI" id="CHEBI:58359"/>
        <dbReference type="ChEBI" id="CHEBI:78515"/>
        <dbReference type="ChEBI" id="CHEBI:78516"/>
        <dbReference type="ChEBI" id="CHEBI:456216"/>
    </reaction>
</comment>
<dbReference type="Proteomes" id="UP000306192">
    <property type="component" value="Unassembled WGS sequence"/>
</dbReference>
<dbReference type="PANTHER" id="PTHR15004">
    <property type="entry name" value="GLUTAMYL-TRNA(GLN) AMIDOTRANSFERASE SUBUNIT C, MITOCHONDRIAL"/>
    <property type="match status" value="1"/>
</dbReference>
<dbReference type="InterPro" id="IPR003837">
    <property type="entry name" value="GatC"/>
</dbReference>